<dbReference type="GO" id="GO:0016853">
    <property type="term" value="F:isomerase activity"/>
    <property type="evidence" value="ECO:0007669"/>
    <property type="project" value="UniProtKB-KW"/>
</dbReference>
<reference evidence="9 10" key="1">
    <citation type="journal article" date="2018" name="Mar. Genomics">
        <title>Complete genome sequence of Marinifilaceae bacterium strain SPP2, isolated from the Antarctic marine sediment.</title>
        <authorList>
            <person name="Watanabe M."/>
            <person name="Kojima H."/>
            <person name="Fukui M."/>
        </authorList>
    </citation>
    <scope>NUCLEOTIDE SEQUENCE [LARGE SCALE GENOMIC DNA]</scope>
    <source>
        <strain evidence="9 10">SPP2</strain>
    </source>
</reference>
<dbReference type="GO" id="GO:0005737">
    <property type="term" value="C:cytoplasm"/>
    <property type="evidence" value="ECO:0007669"/>
    <property type="project" value="UniProtKB-SubCell"/>
</dbReference>
<dbReference type="OrthoDB" id="9766614at2"/>
<gene>
    <name evidence="6" type="primary">groEL</name>
    <name evidence="6" type="synonym">groL</name>
    <name evidence="9" type="ORF">ALGA_2197</name>
</gene>
<keyword evidence="3 6" id="KW-0067">ATP-binding</keyword>
<dbReference type="NCBIfam" id="NF009487">
    <property type="entry name" value="PRK12849.1"/>
    <property type="match status" value="1"/>
</dbReference>
<dbReference type="SUPFAM" id="SSF52029">
    <property type="entry name" value="GroEL apical domain-like"/>
    <property type="match status" value="1"/>
</dbReference>
<comment type="similarity">
    <text evidence="1 6 7">Belongs to the chaperonin (HSP60) family.</text>
</comment>
<dbReference type="InterPro" id="IPR018370">
    <property type="entry name" value="Chaperonin_Cpn60_CS"/>
</dbReference>
<protein>
    <recommendedName>
        <fullName evidence="6">Chaperonin GroEL</fullName>
        <ecNumber evidence="6">5.6.1.7</ecNumber>
    </recommendedName>
    <alternativeName>
        <fullName evidence="6">60 kDa chaperonin</fullName>
    </alternativeName>
    <alternativeName>
        <fullName evidence="6">Chaperonin-60</fullName>
        <shortName evidence="6">Cpn60</shortName>
    </alternativeName>
</protein>
<feature type="binding site" evidence="6">
    <location>
        <position position="495"/>
    </location>
    <ligand>
        <name>ATP</name>
        <dbReference type="ChEBI" id="CHEBI:30616"/>
    </ligand>
</feature>
<dbReference type="PANTHER" id="PTHR45633">
    <property type="entry name" value="60 KDA HEAT SHOCK PROTEIN, MITOCHONDRIAL"/>
    <property type="match status" value="1"/>
</dbReference>
<name>A0A1Y1CJR2_9BACT</name>
<feature type="binding site" evidence="6">
    <location>
        <begin position="29"/>
        <end position="32"/>
    </location>
    <ligand>
        <name>ATP</name>
        <dbReference type="ChEBI" id="CHEBI:30616"/>
    </ligand>
</feature>
<dbReference type="InterPro" id="IPR001844">
    <property type="entry name" value="Cpn60/GroEL"/>
</dbReference>
<evidence type="ECO:0000256" key="1">
    <source>
        <dbReference type="ARBA" id="ARBA00006607"/>
    </source>
</evidence>
<comment type="function">
    <text evidence="6 8">Together with its co-chaperonin GroES, plays an essential role in assisting protein folding. The GroEL-GroES system forms a nano-cage that allows encapsulation of the non-native substrate proteins and provides a physical environment optimized to promote and accelerate protein folding.</text>
</comment>
<dbReference type="KEGG" id="mbas:ALGA_2197"/>
<evidence type="ECO:0000256" key="6">
    <source>
        <dbReference type="HAMAP-Rule" id="MF_00600"/>
    </source>
</evidence>
<reference evidence="10" key="2">
    <citation type="journal article" date="2020" name="Antonie Van Leeuwenhoek">
        <title>Labilibaculum antarcticum sp. nov., a novel facultative anaerobic, psychrotorelant bacterium isolated from marine sediment of Antarctica.</title>
        <authorList>
            <person name="Watanabe M."/>
            <person name="Kojima H."/>
            <person name="Fukui M."/>
        </authorList>
    </citation>
    <scope>NUCLEOTIDE SEQUENCE [LARGE SCALE GENOMIC DNA]</scope>
    <source>
        <strain evidence="10">SPP2</strain>
    </source>
</reference>
<feature type="binding site" evidence="6">
    <location>
        <begin position="86"/>
        <end position="90"/>
    </location>
    <ligand>
        <name>ATP</name>
        <dbReference type="ChEBI" id="CHEBI:30616"/>
    </ligand>
</feature>
<dbReference type="NCBIfam" id="NF000592">
    <property type="entry name" value="PRK00013.1"/>
    <property type="match status" value="1"/>
</dbReference>
<feature type="binding site" evidence="6">
    <location>
        <position position="50"/>
    </location>
    <ligand>
        <name>ATP</name>
        <dbReference type="ChEBI" id="CHEBI:30616"/>
    </ligand>
</feature>
<evidence type="ECO:0000313" key="10">
    <source>
        <dbReference type="Proteomes" id="UP000218267"/>
    </source>
</evidence>
<dbReference type="InterPro" id="IPR027413">
    <property type="entry name" value="GROEL-like_equatorial_sf"/>
</dbReference>
<keyword evidence="10" id="KW-1185">Reference proteome</keyword>
<dbReference type="HAMAP" id="MF_00600">
    <property type="entry name" value="CH60"/>
    <property type="match status" value="1"/>
</dbReference>
<comment type="caution">
    <text evidence="6">Lacks conserved residue(s) required for the propagation of feature annotation.</text>
</comment>
<keyword evidence="2 6" id="KW-0547">Nucleotide-binding</keyword>
<dbReference type="NCBIfam" id="NF009489">
    <property type="entry name" value="PRK12851.1"/>
    <property type="match status" value="1"/>
</dbReference>
<dbReference type="NCBIfam" id="NF009488">
    <property type="entry name" value="PRK12850.1"/>
    <property type="match status" value="1"/>
</dbReference>
<dbReference type="Gene3D" id="3.30.260.10">
    <property type="entry name" value="TCP-1-like chaperonin intermediate domain"/>
    <property type="match status" value="1"/>
</dbReference>
<evidence type="ECO:0000256" key="7">
    <source>
        <dbReference type="RuleBase" id="RU000418"/>
    </source>
</evidence>
<dbReference type="SUPFAM" id="SSF48592">
    <property type="entry name" value="GroEL equatorial domain-like"/>
    <property type="match status" value="1"/>
</dbReference>
<dbReference type="AlphaFoldDB" id="A0A1Y1CJR2"/>
<dbReference type="SUPFAM" id="SSF54849">
    <property type="entry name" value="GroEL-intermediate domain like"/>
    <property type="match status" value="1"/>
</dbReference>
<dbReference type="EC" id="5.6.1.7" evidence="6"/>
<keyword evidence="4 6" id="KW-0143">Chaperone</keyword>
<dbReference type="Gene3D" id="3.50.7.10">
    <property type="entry name" value="GroEL"/>
    <property type="match status" value="1"/>
</dbReference>
<dbReference type="GO" id="GO:0042026">
    <property type="term" value="P:protein refolding"/>
    <property type="evidence" value="ECO:0007669"/>
    <property type="project" value="UniProtKB-UniRule"/>
</dbReference>
<organism evidence="9 10">
    <name type="scientific">Labilibaculum antarcticum</name>
    <dbReference type="NCBI Taxonomy" id="1717717"/>
    <lineage>
        <taxon>Bacteria</taxon>
        <taxon>Pseudomonadati</taxon>
        <taxon>Bacteroidota</taxon>
        <taxon>Bacteroidia</taxon>
        <taxon>Marinilabiliales</taxon>
        <taxon>Marinifilaceae</taxon>
        <taxon>Labilibaculum</taxon>
    </lineage>
</organism>
<evidence type="ECO:0000256" key="4">
    <source>
        <dbReference type="ARBA" id="ARBA00023186"/>
    </source>
</evidence>
<evidence type="ECO:0000256" key="2">
    <source>
        <dbReference type="ARBA" id="ARBA00022741"/>
    </source>
</evidence>
<keyword evidence="5 6" id="KW-0413">Isomerase</keyword>
<dbReference type="EMBL" id="AP018042">
    <property type="protein sequence ID" value="BAX80530.1"/>
    <property type="molecule type" value="Genomic_DNA"/>
</dbReference>
<dbReference type="FunFam" id="3.50.7.10:FF:000001">
    <property type="entry name" value="60 kDa chaperonin"/>
    <property type="match status" value="1"/>
</dbReference>
<dbReference type="InterPro" id="IPR027410">
    <property type="entry name" value="TCP-1-like_intermed_sf"/>
</dbReference>
<sequence length="545" mass="57957">MAKEIKFNIEARDLLKKGVDELANAVKVTLGPSGRNVVIDRKFGAPQITKDGVTVAKEIELADSGANMGAQMVKEVASKTGDDAGDGTTTATVLAQSIVNVGLKNVTAGANPMDLKRGIDIAVAAVVANIREQAQAVGDNFDKIKQVAKIAANNDETIGALIAQAMEKVKKEGVITVEEAKGTETYVKVVEGMQFDRGYISPYFITDPEKMEADLENPYILLYDKKISTMKDLMPVLEPVAQTGRPLMIIAEDIDGEALATLVVNRLRGSLKVAAVKAPGFGDRRKEMLEDIAILTGGVVISEEKGMKLDQVTIEMLGQSEKITIDKETTTIVNGNGEKEGILGRVSQIKTLIENSTSDYDKEKLQERLAKLAGGVAVLYVGAASEVEMKEKKDRVDDALSATRAAVEEGIVPGGGVAYIRAISALENLKGDNEDETTGIEIIKRAIEEPLRQIVLNAGGEGAVVVDKVRAGKGDFGYNARVGEYQNLFETGVIDPAKVARVALENAASIAGMFLTTECVLIDIKEEAPAMPMGGGMGGGMPGMM</sequence>
<proteinExistence type="inferred from homology"/>
<dbReference type="CDD" id="cd03344">
    <property type="entry name" value="GroEL"/>
    <property type="match status" value="1"/>
</dbReference>
<dbReference type="RefSeq" id="WP_096429379.1">
    <property type="nucleotide sequence ID" value="NZ_AP018042.1"/>
</dbReference>
<evidence type="ECO:0000256" key="5">
    <source>
        <dbReference type="ARBA" id="ARBA00023235"/>
    </source>
</evidence>
<dbReference type="Proteomes" id="UP000218267">
    <property type="component" value="Chromosome"/>
</dbReference>
<evidence type="ECO:0000256" key="3">
    <source>
        <dbReference type="ARBA" id="ARBA00022840"/>
    </source>
</evidence>
<dbReference type="PRINTS" id="PR00298">
    <property type="entry name" value="CHAPERONIN60"/>
</dbReference>
<comment type="subunit">
    <text evidence="6 8">Forms a cylinder of 14 subunits composed of two heptameric rings stacked back-to-back. Interacts with the co-chaperonin GroES.</text>
</comment>
<feature type="binding site" evidence="6">
    <location>
        <position position="415"/>
    </location>
    <ligand>
        <name>ATP</name>
        <dbReference type="ChEBI" id="CHEBI:30616"/>
    </ligand>
</feature>
<dbReference type="GO" id="GO:0005524">
    <property type="term" value="F:ATP binding"/>
    <property type="evidence" value="ECO:0007669"/>
    <property type="project" value="UniProtKB-UniRule"/>
</dbReference>
<dbReference type="InterPro" id="IPR027409">
    <property type="entry name" value="GroEL-like_apical_dom_sf"/>
</dbReference>
<accession>A0A1Y1CJR2</accession>
<dbReference type="PROSITE" id="PS00296">
    <property type="entry name" value="CHAPERONINS_CPN60"/>
    <property type="match status" value="1"/>
</dbReference>
<evidence type="ECO:0000313" key="9">
    <source>
        <dbReference type="EMBL" id="BAX80530.1"/>
    </source>
</evidence>
<comment type="subcellular location">
    <subcellularLocation>
        <location evidence="6">Cytoplasm</location>
    </subcellularLocation>
</comment>
<keyword evidence="6" id="KW-0963">Cytoplasm</keyword>
<dbReference type="Gene3D" id="1.10.560.10">
    <property type="entry name" value="GroEL-like equatorial domain"/>
    <property type="match status" value="1"/>
</dbReference>
<dbReference type="InterPro" id="IPR002423">
    <property type="entry name" value="Cpn60/GroEL/TCP-1"/>
</dbReference>
<dbReference type="Pfam" id="PF00118">
    <property type="entry name" value="Cpn60_TCP1"/>
    <property type="match status" value="1"/>
</dbReference>
<evidence type="ECO:0000256" key="8">
    <source>
        <dbReference type="RuleBase" id="RU000419"/>
    </source>
</evidence>
<dbReference type="GO" id="GO:0140662">
    <property type="term" value="F:ATP-dependent protein folding chaperone"/>
    <property type="evidence" value="ECO:0007669"/>
    <property type="project" value="InterPro"/>
</dbReference>
<dbReference type="NCBIfam" id="TIGR02348">
    <property type="entry name" value="GroEL"/>
    <property type="match status" value="1"/>
</dbReference>
<dbReference type="GO" id="GO:0051082">
    <property type="term" value="F:unfolded protein binding"/>
    <property type="evidence" value="ECO:0007669"/>
    <property type="project" value="UniProtKB-UniRule"/>
</dbReference>